<protein>
    <submittedName>
        <fullName evidence="3">Amidohydrolase family protein</fullName>
    </submittedName>
</protein>
<dbReference type="Pfam" id="PF04909">
    <property type="entry name" value="Amidohydro_2"/>
    <property type="match status" value="1"/>
</dbReference>
<dbReference type="InterPro" id="IPR052350">
    <property type="entry name" value="Metallo-dep_Lactonases"/>
</dbReference>
<proteinExistence type="inferred from homology"/>
<dbReference type="RefSeq" id="WP_321565164.1">
    <property type="nucleotide sequence ID" value="NZ_CP139558.1"/>
</dbReference>
<dbReference type="EMBL" id="CP139558">
    <property type="protein sequence ID" value="WPU96061.1"/>
    <property type="molecule type" value="Genomic_DNA"/>
</dbReference>
<evidence type="ECO:0000313" key="4">
    <source>
        <dbReference type="Proteomes" id="UP001324380"/>
    </source>
</evidence>
<dbReference type="Gene3D" id="3.20.20.140">
    <property type="entry name" value="Metal-dependent hydrolases"/>
    <property type="match status" value="1"/>
</dbReference>
<dbReference type="SUPFAM" id="SSF51556">
    <property type="entry name" value="Metallo-dependent hydrolases"/>
    <property type="match status" value="1"/>
</dbReference>
<evidence type="ECO:0000313" key="3">
    <source>
        <dbReference type="EMBL" id="WPU96061.1"/>
    </source>
</evidence>
<keyword evidence="4" id="KW-1185">Reference proteome</keyword>
<evidence type="ECO:0000259" key="2">
    <source>
        <dbReference type="Pfam" id="PF04909"/>
    </source>
</evidence>
<dbReference type="InterPro" id="IPR032466">
    <property type="entry name" value="Metal_Hydrolase"/>
</dbReference>
<dbReference type="InterPro" id="IPR006680">
    <property type="entry name" value="Amidohydro-rel"/>
</dbReference>
<evidence type="ECO:0000256" key="1">
    <source>
        <dbReference type="ARBA" id="ARBA00038310"/>
    </source>
</evidence>
<dbReference type="Proteomes" id="UP001324380">
    <property type="component" value="Chromosome"/>
</dbReference>
<dbReference type="PANTHER" id="PTHR43569:SF2">
    <property type="entry name" value="AMIDOHYDROLASE-RELATED DOMAIN-CONTAINING PROTEIN"/>
    <property type="match status" value="1"/>
</dbReference>
<organism evidence="3 4">
    <name type="scientific">Mucilaginibacter sabulilitoris</name>
    <dbReference type="NCBI Taxonomy" id="1173583"/>
    <lineage>
        <taxon>Bacteria</taxon>
        <taxon>Pseudomonadati</taxon>
        <taxon>Bacteroidota</taxon>
        <taxon>Sphingobacteriia</taxon>
        <taxon>Sphingobacteriales</taxon>
        <taxon>Sphingobacteriaceae</taxon>
        <taxon>Mucilaginibacter</taxon>
    </lineage>
</organism>
<name>A0ABZ0TSU8_9SPHI</name>
<gene>
    <name evidence="3" type="ORF">SNE25_11070</name>
</gene>
<feature type="domain" description="Amidohydrolase-related" evidence="2">
    <location>
        <begin position="4"/>
        <end position="276"/>
    </location>
</feature>
<reference evidence="3 4" key="1">
    <citation type="submission" date="2023-11" db="EMBL/GenBank/DDBJ databases">
        <title>Analysis of the Genomes of Mucilaginibacter gossypii cycad 4 and M. sabulilitoris SNA2: microbes with the potential for plant growth promotion.</title>
        <authorList>
            <person name="Hirsch A.M."/>
            <person name="Humm E."/>
            <person name="Rubbi M."/>
            <person name="Del Vecchio G."/>
            <person name="Ha S.M."/>
            <person name="Pellegrini M."/>
            <person name="Gunsalus R.P."/>
        </authorList>
    </citation>
    <scope>NUCLEOTIDE SEQUENCE [LARGE SCALE GENOMIC DNA]</scope>
    <source>
        <strain evidence="3 4">SNA2</strain>
    </source>
</reference>
<accession>A0ABZ0TSU8</accession>
<sequence length="276" mass="31683">MPKIDAHQHFWIFDPVRDSWINDDMLAIKRDFSPADLLPVLQQNGIDGCVSVQASQSDEETLFLLEHAAQNAFIKGVVGWVDLKADDLEAQLEQYKQYSKLKGFRHVLQSEPDDQYMLQPQFKKGIASLQKYGYTYDILIYPQHLPYAEVLVGAFPDQKFVVDHLAKPHIKDQQISQWQKDMETLAKHPNVCCKISGMLTEADWKAWKRDDFTPYLDVVFNAFGINRVMFGSDWPVCLVAGGYEGTMQVVNNYCSKLSATEQELFWGNNATIFYNL</sequence>
<comment type="similarity">
    <text evidence="1">Belongs to the metallo-dependent hydrolases superfamily.</text>
</comment>
<dbReference type="PANTHER" id="PTHR43569">
    <property type="entry name" value="AMIDOHYDROLASE"/>
    <property type="match status" value="1"/>
</dbReference>